<sequence length="74" mass="7966">MFWLGSPARFIVSAVVTARERGCKAPPFRSGGLAVQAIDLDRSGPVSSELCLRFGSSEALILLHPAKWYFGALS</sequence>
<dbReference type="AlphaFoldDB" id="A0A816JU23"/>
<proteinExistence type="predicted"/>
<reference evidence="1" key="1">
    <citation type="submission" date="2021-01" db="EMBL/GenBank/DDBJ databases">
        <authorList>
            <consortium name="Genoscope - CEA"/>
            <person name="William W."/>
        </authorList>
    </citation>
    <scope>NUCLEOTIDE SEQUENCE</scope>
</reference>
<evidence type="ECO:0000313" key="1">
    <source>
        <dbReference type="EMBL" id="CAF1905325.1"/>
    </source>
</evidence>
<accession>A0A816JU23</accession>
<organism evidence="1">
    <name type="scientific">Brassica napus</name>
    <name type="common">Rape</name>
    <dbReference type="NCBI Taxonomy" id="3708"/>
    <lineage>
        <taxon>Eukaryota</taxon>
        <taxon>Viridiplantae</taxon>
        <taxon>Streptophyta</taxon>
        <taxon>Embryophyta</taxon>
        <taxon>Tracheophyta</taxon>
        <taxon>Spermatophyta</taxon>
        <taxon>Magnoliopsida</taxon>
        <taxon>eudicotyledons</taxon>
        <taxon>Gunneridae</taxon>
        <taxon>Pentapetalae</taxon>
        <taxon>rosids</taxon>
        <taxon>malvids</taxon>
        <taxon>Brassicales</taxon>
        <taxon>Brassicaceae</taxon>
        <taxon>Brassiceae</taxon>
        <taxon>Brassica</taxon>
    </lineage>
</organism>
<gene>
    <name evidence="1" type="ORF">DARMORV10_C02P25450.1</name>
</gene>
<dbReference type="Proteomes" id="UP001295469">
    <property type="component" value="Chromosome C02"/>
</dbReference>
<dbReference type="EMBL" id="HG994366">
    <property type="protein sequence ID" value="CAF1905325.1"/>
    <property type="molecule type" value="Genomic_DNA"/>
</dbReference>
<name>A0A816JU23_BRANA</name>
<protein>
    <submittedName>
        <fullName evidence="1">(rape) hypothetical protein</fullName>
    </submittedName>
</protein>